<name>A0ABV0AL50_9ACTN</name>
<sequence>MIDDIPCHAVPLHDTLNALFRHRPQFAVEMLRDRLDLDLPGGLPVQLVGNELNDRPSTDLYPDTVITVGAQHDPLHAIIVEVQQREDSGKQRTRAAGRSRCATL</sequence>
<reference evidence="2 3" key="1">
    <citation type="submission" date="2024-05" db="EMBL/GenBank/DDBJ databases">
        <title>Microbispora sp.ZYX-F-249.</title>
        <authorList>
            <person name="Xie H."/>
        </authorList>
    </citation>
    <scope>NUCLEOTIDE SEQUENCE [LARGE SCALE GENOMIC DNA]</scope>
    <source>
        <strain evidence="2 3">ZYX-F-249</strain>
    </source>
</reference>
<evidence type="ECO:0008006" key="4">
    <source>
        <dbReference type="Google" id="ProtNLM"/>
    </source>
</evidence>
<dbReference type="RefSeq" id="WP_346225338.1">
    <property type="nucleotide sequence ID" value="NZ_JBDJAW010000005.1"/>
</dbReference>
<feature type="region of interest" description="Disordered" evidence="1">
    <location>
        <begin position="83"/>
        <end position="104"/>
    </location>
</feature>
<organism evidence="2 3">
    <name type="scientific">Microbispora maris</name>
    <dbReference type="NCBI Taxonomy" id="3144104"/>
    <lineage>
        <taxon>Bacteria</taxon>
        <taxon>Bacillati</taxon>
        <taxon>Actinomycetota</taxon>
        <taxon>Actinomycetes</taxon>
        <taxon>Streptosporangiales</taxon>
        <taxon>Streptosporangiaceae</taxon>
        <taxon>Microbispora</taxon>
    </lineage>
</organism>
<keyword evidence="3" id="KW-1185">Reference proteome</keyword>
<gene>
    <name evidence="2" type="ORF">AAH991_09230</name>
</gene>
<evidence type="ECO:0000313" key="2">
    <source>
        <dbReference type="EMBL" id="MEN3535278.1"/>
    </source>
</evidence>
<dbReference type="EMBL" id="JBDJAW010000005">
    <property type="protein sequence ID" value="MEN3535278.1"/>
    <property type="molecule type" value="Genomic_DNA"/>
</dbReference>
<protein>
    <recommendedName>
        <fullName evidence="4">Rpn family recombination-promoting nuclease/putative transposase</fullName>
    </recommendedName>
</protein>
<accession>A0ABV0AL50</accession>
<comment type="caution">
    <text evidence="2">The sequence shown here is derived from an EMBL/GenBank/DDBJ whole genome shotgun (WGS) entry which is preliminary data.</text>
</comment>
<dbReference type="Proteomes" id="UP001447516">
    <property type="component" value="Unassembled WGS sequence"/>
</dbReference>
<evidence type="ECO:0000313" key="3">
    <source>
        <dbReference type="Proteomes" id="UP001447516"/>
    </source>
</evidence>
<evidence type="ECO:0000256" key="1">
    <source>
        <dbReference type="SAM" id="MobiDB-lite"/>
    </source>
</evidence>
<proteinExistence type="predicted"/>